<dbReference type="OrthoDB" id="1470350at2759"/>
<dbReference type="GO" id="GO:0020037">
    <property type="term" value="F:heme binding"/>
    <property type="evidence" value="ECO:0007669"/>
    <property type="project" value="InterPro"/>
</dbReference>
<dbReference type="GO" id="GO:0004497">
    <property type="term" value="F:monooxygenase activity"/>
    <property type="evidence" value="ECO:0007669"/>
    <property type="project" value="UniProtKB-KW"/>
</dbReference>
<proteinExistence type="inferred from homology"/>
<dbReference type="EMBL" id="CP031390">
    <property type="protein sequence ID" value="QPH16185.1"/>
    <property type="molecule type" value="Genomic_DNA"/>
</dbReference>
<protein>
    <recommendedName>
        <fullName evidence="13">Cytochrome P450</fullName>
    </recommendedName>
</protein>
<evidence type="ECO:0000256" key="9">
    <source>
        <dbReference type="SAM" id="MobiDB-lite"/>
    </source>
</evidence>
<dbReference type="GO" id="GO:0005506">
    <property type="term" value="F:iron ion binding"/>
    <property type="evidence" value="ECO:0007669"/>
    <property type="project" value="InterPro"/>
</dbReference>
<evidence type="ECO:0000256" key="2">
    <source>
        <dbReference type="ARBA" id="ARBA00010617"/>
    </source>
</evidence>
<dbReference type="SUPFAM" id="SSF48264">
    <property type="entry name" value="Cytochrome P450"/>
    <property type="match status" value="1"/>
</dbReference>
<dbReference type="PRINTS" id="PR00385">
    <property type="entry name" value="P450"/>
</dbReference>
<keyword evidence="3 7" id="KW-0349">Heme</keyword>
<comment type="cofactor">
    <cofactor evidence="1 7">
        <name>heme</name>
        <dbReference type="ChEBI" id="CHEBI:30413"/>
    </cofactor>
</comment>
<evidence type="ECO:0000256" key="8">
    <source>
        <dbReference type="RuleBase" id="RU000461"/>
    </source>
</evidence>
<keyword evidence="12" id="KW-1185">Reference proteome</keyword>
<evidence type="ECO:0000256" key="5">
    <source>
        <dbReference type="ARBA" id="ARBA00023004"/>
    </source>
</evidence>
<organism evidence="11 12">
    <name type="scientific">Epichloe festucae (strain Fl1)</name>
    <dbReference type="NCBI Taxonomy" id="877507"/>
    <lineage>
        <taxon>Eukaryota</taxon>
        <taxon>Fungi</taxon>
        <taxon>Dikarya</taxon>
        <taxon>Ascomycota</taxon>
        <taxon>Pezizomycotina</taxon>
        <taxon>Sordariomycetes</taxon>
        <taxon>Hypocreomycetidae</taxon>
        <taxon>Hypocreales</taxon>
        <taxon>Clavicipitaceae</taxon>
        <taxon>Epichloe</taxon>
    </lineage>
</organism>
<evidence type="ECO:0000313" key="11">
    <source>
        <dbReference type="EMBL" id="QPH16185.1"/>
    </source>
</evidence>
<dbReference type="PROSITE" id="PS00086">
    <property type="entry name" value="CYTOCHROME_P450"/>
    <property type="match status" value="1"/>
</dbReference>
<dbReference type="PANTHER" id="PTHR24305:SF166">
    <property type="entry name" value="CYTOCHROME P450 12A4, MITOCHONDRIAL-RELATED"/>
    <property type="match status" value="1"/>
</dbReference>
<keyword evidence="4 7" id="KW-0479">Metal-binding</keyword>
<feature type="signal peptide" evidence="10">
    <location>
        <begin position="1"/>
        <end position="24"/>
    </location>
</feature>
<evidence type="ECO:0000256" key="4">
    <source>
        <dbReference type="ARBA" id="ARBA00022723"/>
    </source>
</evidence>
<feature type="chain" id="PRO_5034621023" description="Cytochrome P450" evidence="10">
    <location>
        <begin position="25"/>
        <end position="572"/>
    </location>
</feature>
<keyword evidence="8" id="KW-0560">Oxidoreductase</keyword>
<keyword evidence="6" id="KW-0325">Glycoprotein</keyword>
<dbReference type="InterPro" id="IPR001128">
    <property type="entry name" value="Cyt_P450"/>
</dbReference>
<dbReference type="Gene3D" id="1.10.630.10">
    <property type="entry name" value="Cytochrome P450"/>
    <property type="match status" value="1"/>
</dbReference>
<keyword evidence="10" id="KW-0732">Signal</keyword>
<accession>A0A7U3Q169</accession>
<keyword evidence="5 7" id="KW-0408">Iron</keyword>
<reference evidence="11 12" key="1">
    <citation type="journal article" date="2018" name="PLoS Genet.">
        <title>Repeat elements organise 3D genome structure and mediate transcription in the filamentous fungus Epichloe festucae.</title>
        <authorList>
            <person name="Winter D.J."/>
            <person name="Ganley A.R.D."/>
            <person name="Young C.A."/>
            <person name="Liachko I."/>
            <person name="Schardl C.L."/>
            <person name="Dupont P.Y."/>
            <person name="Berry D."/>
            <person name="Ram A."/>
            <person name="Scott B."/>
            <person name="Cox M.P."/>
        </authorList>
    </citation>
    <scope>NUCLEOTIDE SEQUENCE [LARGE SCALE GENOMIC DNA]</scope>
    <source>
        <strain evidence="11 12">Fl1</strain>
    </source>
</reference>
<dbReference type="InterPro" id="IPR002401">
    <property type="entry name" value="Cyt_P450_E_grp-I"/>
</dbReference>
<evidence type="ECO:0000256" key="7">
    <source>
        <dbReference type="PIRSR" id="PIRSR602401-1"/>
    </source>
</evidence>
<dbReference type="InterPro" id="IPR050121">
    <property type="entry name" value="Cytochrome_P450_monoxygenase"/>
</dbReference>
<dbReference type="GO" id="GO:0016705">
    <property type="term" value="F:oxidoreductase activity, acting on paired donors, with incorporation or reduction of molecular oxygen"/>
    <property type="evidence" value="ECO:0007669"/>
    <property type="project" value="InterPro"/>
</dbReference>
<feature type="binding site" description="axial binding residue" evidence="7">
    <location>
        <position position="507"/>
    </location>
    <ligand>
        <name>heme</name>
        <dbReference type="ChEBI" id="CHEBI:30413"/>
    </ligand>
    <ligandPart>
        <name>Fe</name>
        <dbReference type="ChEBI" id="CHEBI:18248"/>
    </ligandPart>
</feature>
<dbReference type="PRINTS" id="PR00463">
    <property type="entry name" value="EP450I"/>
</dbReference>
<dbReference type="InterPro" id="IPR036396">
    <property type="entry name" value="Cyt_P450_sf"/>
</dbReference>
<evidence type="ECO:0000313" key="12">
    <source>
        <dbReference type="Proteomes" id="UP000594364"/>
    </source>
</evidence>
<dbReference type="AlphaFoldDB" id="A0A7U3Q169"/>
<evidence type="ECO:0008006" key="13">
    <source>
        <dbReference type="Google" id="ProtNLM"/>
    </source>
</evidence>
<evidence type="ECO:0000256" key="10">
    <source>
        <dbReference type="SAM" id="SignalP"/>
    </source>
</evidence>
<feature type="compositionally biased region" description="Basic and acidic residues" evidence="9">
    <location>
        <begin position="459"/>
        <end position="475"/>
    </location>
</feature>
<evidence type="ECO:0000256" key="1">
    <source>
        <dbReference type="ARBA" id="ARBA00001971"/>
    </source>
</evidence>
<evidence type="ECO:0000256" key="6">
    <source>
        <dbReference type="ARBA" id="ARBA00023180"/>
    </source>
</evidence>
<dbReference type="Proteomes" id="UP000594364">
    <property type="component" value="Chromosome 6"/>
</dbReference>
<gene>
    <name evidence="11" type="ORF">C2857_000758</name>
</gene>
<evidence type="ECO:0000256" key="3">
    <source>
        <dbReference type="ARBA" id="ARBA00022617"/>
    </source>
</evidence>
<comment type="similarity">
    <text evidence="2 8">Belongs to the cytochrome P450 family.</text>
</comment>
<keyword evidence="8" id="KW-0503">Monooxygenase</keyword>
<name>A0A7U3Q169_EPIFF</name>
<feature type="region of interest" description="Disordered" evidence="9">
    <location>
        <begin position="450"/>
        <end position="475"/>
    </location>
</feature>
<dbReference type="InterPro" id="IPR017972">
    <property type="entry name" value="Cyt_P450_CS"/>
</dbReference>
<sequence length="572" mass="65279">MINVLAILVAFSILAMHVWRRAYPRPYKDVPYDKQSASRLFGDIPDMIKFAKEGNDPDQFIPHRCRQLNSPIIQLFLAPFSSPLIFVDDVGEVENIVFNRTKRLDRAPITINAFLPLFPFSSILKRTTPEWRAQRRLWKDTMSNDFLRHIAAPQMYETAMQLVDLFQLKIRIGDGRPFSVRTDFNLTALDVIWPALLGSELHGIRDEICGMRNHDGSIQQPVSKDCPAAMPSVVKGDLYQAIQYLGNTLQFNLASPLPGWYNWLLRRLPTYKRCWTLKEKTINGLIQSARARFNRSCQTDGTRPCAIDMVLQKEQSAITRPNASAFVIPPTDLEIHDELFMLLLAGHETTAITLCWCAKFLTNNPAAQEKLRESLRTALPRENPPTLEDILNTDMPYFDATLEECIRLADIFPRVVRVALDDMEILGHDIPKGAQIMCTTSVSANTLREYRRGGTNSNQEDKKQPDSETDSRESMHLFSPERWLNHAGAFNPRALHRMAFSGGPRGCFGKRFAMQELRIILAVLVMKFRFESIPAQLNSMRSDPGALREPRQTFVRLTNLAWDDTDERVESA</sequence>
<dbReference type="PANTHER" id="PTHR24305">
    <property type="entry name" value="CYTOCHROME P450"/>
    <property type="match status" value="1"/>
</dbReference>
<dbReference type="Pfam" id="PF00067">
    <property type="entry name" value="p450"/>
    <property type="match status" value="2"/>
</dbReference>